<accession>A0ABY5KCU0</accession>
<dbReference type="InterPro" id="IPR023631">
    <property type="entry name" value="Amidase_dom"/>
</dbReference>
<dbReference type="EMBL" id="CP101990">
    <property type="protein sequence ID" value="UUI68277.1"/>
    <property type="molecule type" value="Genomic_DNA"/>
</dbReference>
<dbReference type="Proteomes" id="UP001315860">
    <property type="component" value="Chromosome"/>
</dbReference>
<evidence type="ECO:0000313" key="3">
    <source>
        <dbReference type="Proteomes" id="UP001315860"/>
    </source>
</evidence>
<dbReference type="InterPro" id="IPR036928">
    <property type="entry name" value="AS_sf"/>
</dbReference>
<organism evidence="2 3">
    <name type="scientific">Aeromicrobium duanguangcaii</name>
    <dbReference type="NCBI Taxonomy" id="2968086"/>
    <lineage>
        <taxon>Bacteria</taxon>
        <taxon>Bacillati</taxon>
        <taxon>Actinomycetota</taxon>
        <taxon>Actinomycetes</taxon>
        <taxon>Propionibacteriales</taxon>
        <taxon>Nocardioidaceae</taxon>
        <taxon>Aeromicrobium</taxon>
    </lineage>
</organism>
<dbReference type="Gene3D" id="3.90.1300.10">
    <property type="entry name" value="Amidase signature (AS) domain"/>
    <property type="match status" value="1"/>
</dbReference>
<protein>
    <submittedName>
        <fullName evidence="2">Amidase</fullName>
    </submittedName>
</protein>
<dbReference type="RefSeq" id="WP_232419108.1">
    <property type="nucleotide sequence ID" value="NZ_CP101990.1"/>
</dbReference>
<dbReference type="PROSITE" id="PS00571">
    <property type="entry name" value="AMIDASES"/>
    <property type="match status" value="1"/>
</dbReference>
<keyword evidence="3" id="KW-1185">Reference proteome</keyword>
<feature type="domain" description="Amidase" evidence="1">
    <location>
        <begin position="14"/>
        <end position="433"/>
    </location>
</feature>
<sequence>MTHAADDGAVTSVEAVRRAIEATERHDPTLCAVITRLDDEALAQAARCDEAAGRGESLGALHGWTVAIKDNIDTAGIRTTSGSRFFADHVPTADAFVVERLKEAGAVMTSKVNLAEFALGATTDNDHYGTCRNAWDPARIPGGSSGGSAVAVAAGMARVSLGTDTGGSVRLPAAVNGLVGMRPTLGRISNRGVTPVSGVFDTVGPVARTAAEVAAVMEAIDGYDRHDPTSVERERRSMIADLNLPLEGLRVGVAGGFFREDVDPDVDRALEEFVRVLTDLGATAMTVDLPGAEEAQRRMFDILYPDAAAFHAERMRTQPELYGSQVLDRLRLGEGVDARTMSAAQTWRRAWQRRVENVLDGVDVIVTPAMPTDVPRIGVRGMIATTHDITRFTYPWAMFSGPSLAVPCGFDEVSGMPIAAHLTARPWHDHTVLRVAHQYQQVTSVHLARPGWMPADGAPGAVEKSSARGLA</sequence>
<name>A0ABY5KCU0_9ACTN</name>
<dbReference type="SUPFAM" id="SSF75304">
    <property type="entry name" value="Amidase signature (AS) enzymes"/>
    <property type="match status" value="1"/>
</dbReference>
<proteinExistence type="predicted"/>
<dbReference type="PANTHER" id="PTHR11895">
    <property type="entry name" value="TRANSAMIDASE"/>
    <property type="match status" value="1"/>
</dbReference>
<reference evidence="2 3" key="1">
    <citation type="submission" date="2022-07" db="EMBL/GenBank/DDBJ databases">
        <title>Novel species in genus Aeromicrobium.</title>
        <authorList>
            <person name="Ye L."/>
        </authorList>
    </citation>
    <scope>NUCLEOTIDE SEQUENCE [LARGE SCALE GENOMIC DNA]</scope>
    <source>
        <strain evidence="3">zg-Y50</strain>
    </source>
</reference>
<dbReference type="InterPro" id="IPR000120">
    <property type="entry name" value="Amidase"/>
</dbReference>
<gene>
    <name evidence="2" type="ORF">NP095_13850</name>
</gene>
<dbReference type="Pfam" id="PF01425">
    <property type="entry name" value="Amidase"/>
    <property type="match status" value="1"/>
</dbReference>
<evidence type="ECO:0000259" key="1">
    <source>
        <dbReference type="Pfam" id="PF01425"/>
    </source>
</evidence>
<dbReference type="InterPro" id="IPR020556">
    <property type="entry name" value="Amidase_CS"/>
</dbReference>
<evidence type="ECO:0000313" key="2">
    <source>
        <dbReference type="EMBL" id="UUI68277.1"/>
    </source>
</evidence>
<dbReference type="PANTHER" id="PTHR11895:SF176">
    <property type="entry name" value="AMIDASE AMID-RELATED"/>
    <property type="match status" value="1"/>
</dbReference>